<feature type="signal peptide" evidence="1">
    <location>
        <begin position="1"/>
        <end position="20"/>
    </location>
</feature>
<gene>
    <name evidence="2" type="ORF">PAHAL_8G100300</name>
</gene>
<evidence type="ECO:0000256" key="1">
    <source>
        <dbReference type="SAM" id="SignalP"/>
    </source>
</evidence>
<dbReference type="Gramene" id="PAN42126">
    <property type="protein sequence ID" value="PAN42126"/>
    <property type="gene ID" value="PAHAL_8G100300"/>
</dbReference>
<dbReference type="AlphaFoldDB" id="A0A2S3IDS9"/>
<feature type="chain" id="PRO_5015471572" evidence="1">
    <location>
        <begin position="21"/>
        <end position="66"/>
    </location>
</feature>
<accession>A0A2S3IDS9</accession>
<sequence length="66" mass="7073">MWSASGVLTTKLTTLRLVLSPITQCSVIRAPLSVGRFAAFFTVKLQQAGGRMMEEKGSAGLGLLFE</sequence>
<dbReference type="EMBL" id="CM008053">
    <property type="protein sequence ID" value="PAN42126.2"/>
    <property type="molecule type" value="Genomic_DNA"/>
</dbReference>
<evidence type="ECO:0000313" key="2">
    <source>
        <dbReference type="EMBL" id="PAN42126.2"/>
    </source>
</evidence>
<keyword evidence="1" id="KW-0732">Signal</keyword>
<protein>
    <submittedName>
        <fullName evidence="2">Uncharacterized protein</fullName>
    </submittedName>
</protein>
<name>A0A2S3IDS9_9POAL</name>
<proteinExistence type="predicted"/>
<organism evidence="2">
    <name type="scientific">Panicum hallii</name>
    <dbReference type="NCBI Taxonomy" id="206008"/>
    <lineage>
        <taxon>Eukaryota</taxon>
        <taxon>Viridiplantae</taxon>
        <taxon>Streptophyta</taxon>
        <taxon>Embryophyta</taxon>
        <taxon>Tracheophyta</taxon>
        <taxon>Spermatophyta</taxon>
        <taxon>Magnoliopsida</taxon>
        <taxon>Liliopsida</taxon>
        <taxon>Poales</taxon>
        <taxon>Poaceae</taxon>
        <taxon>PACMAD clade</taxon>
        <taxon>Panicoideae</taxon>
        <taxon>Panicodae</taxon>
        <taxon>Paniceae</taxon>
        <taxon>Panicinae</taxon>
        <taxon>Panicum</taxon>
        <taxon>Panicum sect. Panicum</taxon>
    </lineage>
</organism>
<reference evidence="2" key="1">
    <citation type="submission" date="2018-04" db="EMBL/GenBank/DDBJ databases">
        <title>WGS assembly of Panicum hallii.</title>
        <authorList>
            <person name="Lovell J."/>
            <person name="Jenkins J."/>
            <person name="Lowry D."/>
            <person name="Mamidi S."/>
            <person name="Sreedasyam A."/>
            <person name="Weng X."/>
            <person name="Barry K."/>
            <person name="Bonette J."/>
            <person name="Campitelli B."/>
            <person name="Daum C."/>
            <person name="Gordon S."/>
            <person name="Gould B."/>
            <person name="Lipzen A."/>
            <person name="Macqueen A."/>
            <person name="Palacio-Mejia J."/>
            <person name="Plott C."/>
            <person name="Shakirov E."/>
            <person name="Shu S."/>
            <person name="Yoshinaga Y."/>
            <person name="Zane M."/>
            <person name="Rokhsar D."/>
            <person name="Grimwood J."/>
            <person name="Schmutz J."/>
            <person name="Juenger T."/>
        </authorList>
    </citation>
    <scope>NUCLEOTIDE SEQUENCE [LARGE SCALE GENOMIC DNA]</scope>
    <source>
        <strain evidence="2">FIL2</strain>
    </source>
</reference>
<dbReference type="Proteomes" id="UP000243499">
    <property type="component" value="Chromosome 8"/>
</dbReference>